<dbReference type="PANTHER" id="PTHR34239">
    <property type="entry name" value="APPLE DOMAIN-CONTAINING PROTEIN"/>
    <property type="match status" value="1"/>
</dbReference>
<feature type="compositionally biased region" description="Polar residues" evidence="1">
    <location>
        <begin position="284"/>
        <end position="297"/>
    </location>
</feature>
<protein>
    <submittedName>
        <fullName evidence="2">Uncharacterized protein</fullName>
    </submittedName>
</protein>
<feature type="region of interest" description="Disordered" evidence="1">
    <location>
        <begin position="1"/>
        <end position="37"/>
    </location>
</feature>
<reference evidence="2" key="1">
    <citation type="journal article" date="2021" name="Mol. Ecol. Resour.">
        <title>Apolygus lucorum genome provides insights into omnivorousness and mesophyll feeding.</title>
        <authorList>
            <person name="Liu Y."/>
            <person name="Liu H."/>
            <person name="Wang H."/>
            <person name="Huang T."/>
            <person name="Liu B."/>
            <person name="Yang B."/>
            <person name="Yin L."/>
            <person name="Li B."/>
            <person name="Zhang Y."/>
            <person name="Zhang S."/>
            <person name="Jiang F."/>
            <person name="Zhang X."/>
            <person name="Ren Y."/>
            <person name="Wang B."/>
            <person name="Wang S."/>
            <person name="Lu Y."/>
            <person name="Wu K."/>
            <person name="Fan W."/>
            <person name="Wang G."/>
        </authorList>
    </citation>
    <scope>NUCLEOTIDE SEQUENCE</scope>
    <source>
        <strain evidence="2">12Hb</strain>
    </source>
</reference>
<feature type="compositionally biased region" description="Polar residues" evidence="1">
    <location>
        <begin position="9"/>
        <end position="37"/>
    </location>
</feature>
<evidence type="ECO:0000313" key="2">
    <source>
        <dbReference type="EMBL" id="KAF6197605.1"/>
    </source>
</evidence>
<dbReference type="EMBL" id="WIXP02000017">
    <property type="protein sequence ID" value="KAF6197605.1"/>
    <property type="molecule type" value="Genomic_DNA"/>
</dbReference>
<feature type="region of interest" description="Disordered" evidence="1">
    <location>
        <begin position="59"/>
        <end position="85"/>
    </location>
</feature>
<gene>
    <name evidence="2" type="ORF">GE061_008570</name>
</gene>
<organism evidence="2 3">
    <name type="scientific">Apolygus lucorum</name>
    <name type="common">Small green plant bug</name>
    <name type="synonym">Lygocoris lucorum</name>
    <dbReference type="NCBI Taxonomy" id="248454"/>
    <lineage>
        <taxon>Eukaryota</taxon>
        <taxon>Metazoa</taxon>
        <taxon>Ecdysozoa</taxon>
        <taxon>Arthropoda</taxon>
        <taxon>Hexapoda</taxon>
        <taxon>Insecta</taxon>
        <taxon>Pterygota</taxon>
        <taxon>Neoptera</taxon>
        <taxon>Paraneoptera</taxon>
        <taxon>Hemiptera</taxon>
        <taxon>Heteroptera</taxon>
        <taxon>Panheteroptera</taxon>
        <taxon>Cimicomorpha</taxon>
        <taxon>Miridae</taxon>
        <taxon>Mirini</taxon>
        <taxon>Apolygus</taxon>
    </lineage>
</organism>
<evidence type="ECO:0000313" key="3">
    <source>
        <dbReference type="Proteomes" id="UP000466442"/>
    </source>
</evidence>
<dbReference type="PANTHER" id="PTHR34239:SF2">
    <property type="entry name" value="TRANSPOSABLE ELEMENT P TRANSPOSASE_THAP9 CONSERVED DOMAIN-CONTAINING PROTEIN"/>
    <property type="match status" value="1"/>
</dbReference>
<keyword evidence="3" id="KW-1185">Reference proteome</keyword>
<feature type="region of interest" description="Disordered" evidence="1">
    <location>
        <begin position="279"/>
        <end position="323"/>
    </location>
</feature>
<name>A0A8S9WQA4_APOLU</name>
<proteinExistence type="predicted"/>
<feature type="region of interest" description="Disordered" evidence="1">
    <location>
        <begin position="450"/>
        <end position="473"/>
    </location>
</feature>
<evidence type="ECO:0000256" key="1">
    <source>
        <dbReference type="SAM" id="MobiDB-lite"/>
    </source>
</evidence>
<dbReference type="AlphaFoldDB" id="A0A8S9WQA4"/>
<dbReference type="Proteomes" id="UP000466442">
    <property type="component" value="Unassembled WGS sequence"/>
</dbReference>
<accession>A0A8S9WQA4</accession>
<comment type="caution">
    <text evidence="2">The sequence shown here is derived from an EMBL/GenBank/DDBJ whole genome shotgun (WGS) entry which is preliminary data.</text>
</comment>
<dbReference type="OrthoDB" id="7701249at2759"/>
<sequence length="473" mass="50474">MGTVREGNQIPSEATHTSSVGAKVTHTSSAEAKVTHTSSVGAKVTNTLGEDTVVSGLSDDFAGFPPPAESACQGGPVAGSMNPDVGLDPTLLQALGVNPQITPPPAPPLHSSIAARWTHHLMNGLPSDTFSALREKYVVPSNLPQLNPPRLNPEIGVSVNSTHRTVDACYMGLQAQCATAITALGLGLTKLVEQGGDVSAIVGPSYEHICDAGRAMTALFYDINRIRRRLIQNVCSTVLTEISKNVPPSDLLFGDNLASRFSAHSGLATTVKGLVPLNRFPVNPSRQQQPQTSVSLQNRGPGNGRGRAALRDGQDTAASPKGLPLEQEVRTTMAPLNTKVPSSTASQGGAPSTCQNPFIDSRDVVRQALLRRGVPDAAVTTMLSALSVSTYKQYQSCFNRWWSFCNENYYNCPFKKDIPCDVHSLFYYYVTYEKPLVHIEDELINDTQLPPPPLAAASAPSSSSTAGEKKVFQ</sequence>
<feature type="compositionally biased region" description="Low complexity" evidence="1">
    <location>
        <begin position="455"/>
        <end position="466"/>
    </location>
</feature>